<dbReference type="Proteomes" id="UP000749646">
    <property type="component" value="Unassembled WGS sequence"/>
</dbReference>
<dbReference type="EMBL" id="JAAAHW010007644">
    <property type="protein sequence ID" value="KAF9947054.1"/>
    <property type="molecule type" value="Genomic_DNA"/>
</dbReference>
<gene>
    <name evidence="2" type="ORF">BGZ65_009179</name>
</gene>
<accession>A0A9P6ITQ3</accession>
<dbReference type="OrthoDB" id="244495at2759"/>
<protein>
    <submittedName>
        <fullName evidence="2">Uncharacterized protein</fullName>
    </submittedName>
</protein>
<keyword evidence="3" id="KW-1185">Reference proteome</keyword>
<evidence type="ECO:0000313" key="2">
    <source>
        <dbReference type="EMBL" id="KAF9947054.1"/>
    </source>
</evidence>
<evidence type="ECO:0000313" key="3">
    <source>
        <dbReference type="Proteomes" id="UP000749646"/>
    </source>
</evidence>
<evidence type="ECO:0000256" key="1">
    <source>
        <dbReference type="SAM" id="MobiDB-lite"/>
    </source>
</evidence>
<sequence>KNPEAKGGPGCSYRLFLIAFIIAAKYRRRVELPRPMQQDGDRVGQEGGGHDNEYRRPRRSMDKNDCNGEFASVAGIDGHSPSNYAPSSEKNADLVFSNKAWVHLLNRGLPLRQPATTSSASESAVRPPSPLVQLPSLSSIINSGSSPAATVLQVEDLDRMEAEFLKFLNYDLETLNHDLQTCWNLVAGDSVSGRSPYQPSAH</sequence>
<feature type="compositionally biased region" description="Basic and acidic residues" evidence="1">
    <location>
        <begin position="39"/>
        <end position="66"/>
    </location>
</feature>
<comment type="caution">
    <text evidence="2">The sequence shown here is derived from an EMBL/GenBank/DDBJ whole genome shotgun (WGS) entry which is preliminary data.</text>
</comment>
<feature type="non-terminal residue" evidence="2">
    <location>
        <position position="202"/>
    </location>
</feature>
<name>A0A9P6ITQ3_9FUNG</name>
<dbReference type="AlphaFoldDB" id="A0A9P6ITQ3"/>
<organism evidence="2 3">
    <name type="scientific">Modicella reniformis</name>
    <dbReference type="NCBI Taxonomy" id="1440133"/>
    <lineage>
        <taxon>Eukaryota</taxon>
        <taxon>Fungi</taxon>
        <taxon>Fungi incertae sedis</taxon>
        <taxon>Mucoromycota</taxon>
        <taxon>Mortierellomycotina</taxon>
        <taxon>Mortierellomycetes</taxon>
        <taxon>Mortierellales</taxon>
        <taxon>Mortierellaceae</taxon>
        <taxon>Modicella</taxon>
    </lineage>
</organism>
<proteinExistence type="predicted"/>
<feature type="non-terminal residue" evidence="2">
    <location>
        <position position="1"/>
    </location>
</feature>
<reference evidence="2" key="1">
    <citation type="journal article" date="2020" name="Fungal Divers.">
        <title>Resolving the Mortierellaceae phylogeny through synthesis of multi-gene phylogenetics and phylogenomics.</title>
        <authorList>
            <person name="Vandepol N."/>
            <person name="Liber J."/>
            <person name="Desiro A."/>
            <person name="Na H."/>
            <person name="Kennedy M."/>
            <person name="Barry K."/>
            <person name="Grigoriev I.V."/>
            <person name="Miller A.N."/>
            <person name="O'Donnell K."/>
            <person name="Stajich J.E."/>
            <person name="Bonito G."/>
        </authorList>
    </citation>
    <scope>NUCLEOTIDE SEQUENCE</scope>
    <source>
        <strain evidence="2">MES-2147</strain>
    </source>
</reference>
<feature type="region of interest" description="Disordered" evidence="1">
    <location>
        <begin position="33"/>
        <end position="68"/>
    </location>
</feature>